<feature type="coiled-coil region" evidence="3">
    <location>
        <begin position="316"/>
        <end position="343"/>
    </location>
</feature>
<dbReference type="GO" id="GO:0005737">
    <property type="term" value="C:cytoplasm"/>
    <property type="evidence" value="ECO:0007669"/>
    <property type="project" value="TreeGrafter"/>
</dbReference>
<dbReference type="PROSITE" id="PS00108">
    <property type="entry name" value="PROTEIN_KINASE_ST"/>
    <property type="match status" value="1"/>
</dbReference>
<dbReference type="Proteomes" id="UP000054937">
    <property type="component" value="Unassembled WGS sequence"/>
</dbReference>
<dbReference type="EMBL" id="LDAU01000063">
    <property type="protein sequence ID" value="KRX08414.1"/>
    <property type="molecule type" value="Genomic_DNA"/>
</dbReference>
<keyword evidence="6" id="KW-1185">Reference proteome</keyword>
<protein>
    <submittedName>
        <fullName evidence="5">Protein kinase-like domain</fullName>
    </submittedName>
</protein>
<dbReference type="PANTHER" id="PTHR24346:SF30">
    <property type="entry name" value="MATERNAL EMBRYONIC LEUCINE ZIPPER KINASE"/>
    <property type="match status" value="1"/>
</dbReference>
<keyword evidence="3" id="KW-0175">Coiled coil</keyword>
<dbReference type="GO" id="GO:0035556">
    <property type="term" value="P:intracellular signal transduction"/>
    <property type="evidence" value="ECO:0007669"/>
    <property type="project" value="TreeGrafter"/>
</dbReference>
<evidence type="ECO:0000259" key="4">
    <source>
        <dbReference type="PROSITE" id="PS50011"/>
    </source>
</evidence>
<accession>A0A0V0R1N2</accession>
<evidence type="ECO:0000313" key="6">
    <source>
        <dbReference type="Proteomes" id="UP000054937"/>
    </source>
</evidence>
<evidence type="ECO:0000256" key="2">
    <source>
        <dbReference type="ARBA" id="ARBA00022840"/>
    </source>
</evidence>
<organism evidence="5 6">
    <name type="scientific">Pseudocohnilembus persalinus</name>
    <name type="common">Ciliate</name>
    <dbReference type="NCBI Taxonomy" id="266149"/>
    <lineage>
        <taxon>Eukaryota</taxon>
        <taxon>Sar</taxon>
        <taxon>Alveolata</taxon>
        <taxon>Ciliophora</taxon>
        <taxon>Intramacronucleata</taxon>
        <taxon>Oligohymenophorea</taxon>
        <taxon>Scuticociliatia</taxon>
        <taxon>Philasterida</taxon>
        <taxon>Pseudocohnilembidae</taxon>
        <taxon>Pseudocohnilembus</taxon>
    </lineage>
</organism>
<dbReference type="GO" id="GO:0004674">
    <property type="term" value="F:protein serine/threonine kinase activity"/>
    <property type="evidence" value="ECO:0007669"/>
    <property type="project" value="TreeGrafter"/>
</dbReference>
<keyword evidence="1" id="KW-0547">Nucleotide-binding</keyword>
<dbReference type="InterPro" id="IPR000719">
    <property type="entry name" value="Prot_kinase_dom"/>
</dbReference>
<dbReference type="Pfam" id="PF00069">
    <property type="entry name" value="Pkinase"/>
    <property type="match status" value="1"/>
</dbReference>
<dbReference type="GO" id="GO:0005524">
    <property type="term" value="F:ATP binding"/>
    <property type="evidence" value="ECO:0007669"/>
    <property type="project" value="UniProtKB-KW"/>
</dbReference>
<dbReference type="PANTHER" id="PTHR24346">
    <property type="entry name" value="MAP/MICROTUBULE AFFINITY-REGULATING KINASE"/>
    <property type="match status" value="1"/>
</dbReference>
<gene>
    <name evidence="5" type="ORF">PPERSA_12895</name>
</gene>
<evidence type="ECO:0000256" key="3">
    <source>
        <dbReference type="SAM" id="Coils"/>
    </source>
</evidence>
<sequence length="490" mass="56809">MEIEEQKSNFNFDANKSRVGNYYIIRLLDSGAQGKVKLVQHAQNKKYFAMKIYTELGQQALDDMQKEVQALQLINNHENVLKMVEFIYDGEYVKAKNKGSYKVTAVVLELAPNGCLFDYVKVMQGFHIDIARYYFRKLLSGLKYMHEKGLVHRDIKLENLLLSENYTLKIADFGFVGASNQILYENLGTKTYKAPEIHTYSKQGYQGEPTDVFSAGVCFFIICCGHYPFNQAIPQDKLYNAQQQKNQSYWQYQIKSLTQKKIKTDFVNENFIKLMNGIFTSNPNERYTIDQVLESEFMQAPGVDINQDIISFNLNMSKEQVEKSRLQELKEKVQQNNQNGSDNHQARAVPENLQGEINNIREGFQKQLPAIPQFQEAEILGLENSSTQMALKKDELYPVIIYILKNMKIEGYQLDEERIKIKLEKSQLCAFFNNDEAEELAVKIQVGFNKQTDQQQNLQIFNICFARKSGDYVNFRNLFDQFVALSEQFQ</sequence>
<dbReference type="OMA" id="LQHPWTN"/>
<comment type="caution">
    <text evidence="5">The sequence shown here is derived from an EMBL/GenBank/DDBJ whole genome shotgun (WGS) entry which is preliminary data.</text>
</comment>
<evidence type="ECO:0000256" key="1">
    <source>
        <dbReference type="ARBA" id="ARBA00022741"/>
    </source>
</evidence>
<keyword evidence="5" id="KW-0418">Kinase</keyword>
<keyword evidence="5" id="KW-0808">Transferase</keyword>
<evidence type="ECO:0000313" key="5">
    <source>
        <dbReference type="EMBL" id="KRX08414.1"/>
    </source>
</evidence>
<dbReference type="InParanoid" id="A0A0V0R1N2"/>
<name>A0A0V0R1N2_PSEPJ</name>
<proteinExistence type="predicted"/>
<dbReference type="InterPro" id="IPR008271">
    <property type="entry name" value="Ser/Thr_kinase_AS"/>
</dbReference>
<dbReference type="AlphaFoldDB" id="A0A0V0R1N2"/>
<dbReference type="Gene3D" id="1.10.510.10">
    <property type="entry name" value="Transferase(Phosphotransferase) domain 1"/>
    <property type="match status" value="1"/>
</dbReference>
<dbReference type="SUPFAM" id="SSF56112">
    <property type="entry name" value="Protein kinase-like (PK-like)"/>
    <property type="match status" value="1"/>
</dbReference>
<dbReference type="OrthoDB" id="4062651at2759"/>
<reference evidence="5 6" key="1">
    <citation type="journal article" date="2015" name="Sci. Rep.">
        <title>Genome of the facultative scuticociliatosis pathogen Pseudocohnilembus persalinus provides insight into its virulence through horizontal gene transfer.</title>
        <authorList>
            <person name="Xiong J."/>
            <person name="Wang G."/>
            <person name="Cheng J."/>
            <person name="Tian M."/>
            <person name="Pan X."/>
            <person name="Warren A."/>
            <person name="Jiang C."/>
            <person name="Yuan D."/>
            <person name="Miao W."/>
        </authorList>
    </citation>
    <scope>NUCLEOTIDE SEQUENCE [LARGE SCALE GENOMIC DNA]</scope>
    <source>
        <strain evidence="5">36N120E</strain>
    </source>
</reference>
<dbReference type="InterPro" id="IPR011009">
    <property type="entry name" value="Kinase-like_dom_sf"/>
</dbReference>
<feature type="domain" description="Protein kinase" evidence="4">
    <location>
        <begin position="22"/>
        <end position="298"/>
    </location>
</feature>
<keyword evidence="2" id="KW-0067">ATP-binding</keyword>
<dbReference type="SMART" id="SM00220">
    <property type="entry name" value="S_TKc"/>
    <property type="match status" value="1"/>
</dbReference>
<dbReference type="PROSITE" id="PS50011">
    <property type="entry name" value="PROTEIN_KINASE_DOM"/>
    <property type="match status" value="1"/>
</dbReference>